<dbReference type="Proteomes" id="UP001183607">
    <property type="component" value="Unassembled WGS sequence"/>
</dbReference>
<accession>A0ABD5E2R5</accession>
<name>A0ABD5E2R5_9ACTN</name>
<evidence type="ECO:0000259" key="2">
    <source>
        <dbReference type="Pfam" id="PF10756"/>
    </source>
</evidence>
<evidence type="ECO:0000313" key="4">
    <source>
        <dbReference type="EMBL" id="MDT0415744.1"/>
    </source>
</evidence>
<reference evidence="4" key="2">
    <citation type="submission" date="2024-03" db="EMBL/GenBank/DDBJ databases">
        <title>30 novel species of actinomycetes from the DSMZ collection.</title>
        <authorList>
            <person name="Nouioui I."/>
        </authorList>
    </citation>
    <scope>NUCLEOTIDE SEQUENCE</scope>
    <source>
        <strain evidence="3 6">DSM 41979</strain>
        <strain evidence="4">DSM 41982</strain>
    </source>
</reference>
<dbReference type="RefSeq" id="WP_009063334.1">
    <property type="nucleotide sequence ID" value="NZ_JAVRER010000010.1"/>
</dbReference>
<dbReference type="Proteomes" id="UP001183610">
    <property type="component" value="Unassembled WGS sequence"/>
</dbReference>
<evidence type="ECO:0000313" key="6">
    <source>
        <dbReference type="Proteomes" id="UP001183610"/>
    </source>
</evidence>
<dbReference type="EMBL" id="JAVRET010000056">
    <property type="protein sequence ID" value="MDT0411640.1"/>
    <property type="molecule type" value="Genomic_DNA"/>
</dbReference>
<evidence type="ECO:0000313" key="3">
    <source>
        <dbReference type="EMBL" id="MDT0411640.1"/>
    </source>
</evidence>
<comment type="caution">
    <text evidence="4">The sequence shown here is derived from an EMBL/GenBank/DDBJ whole genome shotgun (WGS) entry which is preliminary data.</text>
</comment>
<dbReference type="Pfam" id="PF10756">
    <property type="entry name" value="bPH_6"/>
    <property type="match status" value="1"/>
</dbReference>
<keyword evidence="1" id="KW-0812">Transmembrane</keyword>
<feature type="domain" description="Low molecular weight protein antigen 6 PH" evidence="2">
    <location>
        <begin position="67"/>
        <end position="136"/>
    </location>
</feature>
<sequence length="148" mass="15136">MSAPAATVPLPATFRPSLTRGILIGCGIGIFVVITAIAFLLGIGGGEAASFVLTAVLLAGVCFLLARPKVVATAEGVTVVNLTTRRTLGWAQIVRVTLRGGDPWAFLDLSDGTSLPVLGIQPGLAREKAVSDARALSALVDAHAPVHD</sequence>
<dbReference type="EMBL" id="JAVRER010000010">
    <property type="protein sequence ID" value="MDT0415744.1"/>
    <property type="molecule type" value="Genomic_DNA"/>
</dbReference>
<protein>
    <submittedName>
        <fullName evidence="4">PH domain-containing protein</fullName>
    </submittedName>
</protein>
<dbReference type="InterPro" id="IPR019692">
    <property type="entry name" value="CFP-6_PH"/>
</dbReference>
<keyword evidence="1" id="KW-0472">Membrane</keyword>
<evidence type="ECO:0000256" key="1">
    <source>
        <dbReference type="SAM" id="Phobius"/>
    </source>
</evidence>
<reference evidence="5" key="1">
    <citation type="submission" date="2023-07" db="EMBL/GenBank/DDBJ databases">
        <title>30 novel species of actinomycetes from the DSMZ collection.</title>
        <authorList>
            <person name="Nouioui I."/>
        </authorList>
    </citation>
    <scope>NUCLEOTIDE SEQUENCE [LARGE SCALE GENOMIC DNA]</scope>
    <source>
        <strain evidence="5">DSM 41982</strain>
    </source>
</reference>
<keyword evidence="1" id="KW-1133">Transmembrane helix</keyword>
<dbReference type="AlphaFoldDB" id="A0ABD5E2R5"/>
<feature type="transmembrane region" description="Helical" evidence="1">
    <location>
        <begin position="21"/>
        <end position="42"/>
    </location>
</feature>
<evidence type="ECO:0000313" key="5">
    <source>
        <dbReference type="Proteomes" id="UP001183607"/>
    </source>
</evidence>
<proteinExistence type="predicted"/>
<keyword evidence="6" id="KW-1185">Reference proteome</keyword>
<gene>
    <name evidence="4" type="ORF">RM574_09610</name>
    <name evidence="3" type="ORF">RM698_21660</name>
</gene>
<feature type="transmembrane region" description="Helical" evidence="1">
    <location>
        <begin position="48"/>
        <end position="66"/>
    </location>
</feature>
<organism evidence="4 5">
    <name type="scientific">Streptomyces evansiae</name>
    <dbReference type="NCBI Taxonomy" id="3075535"/>
    <lineage>
        <taxon>Bacteria</taxon>
        <taxon>Bacillati</taxon>
        <taxon>Actinomycetota</taxon>
        <taxon>Actinomycetes</taxon>
        <taxon>Kitasatosporales</taxon>
        <taxon>Streptomycetaceae</taxon>
        <taxon>Streptomyces</taxon>
    </lineage>
</organism>